<accession>E3NFQ1</accession>
<dbReference type="AlphaFoldDB" id="E3NFQ1"/>
<evidence type="ECO:0000256" key="1">
    <source>
        <dbReference type="SAM" id="MobiDB-lite"/>
    </source>
</evidence>
<dbReference type="EMBL" id="DS268641">
    <property type="protein sequence ID" value="EFO96484.1"/>
    <property type="molecule type" value="Genomic_DNA"/>
</dbReference>
<dbReference type="eggNOG" id="KOG1327">
    <property type="taxonomic scope" value="Eukaryota"/>
</dbReference>
<sequence length="91" mass="10345">MSMAFLEKALQQIPWQCSIFYMQNHVLPGKSSEEVSGGLMAPSSSRRPSSAHGQGEEEELRMRTSSSGEQTRNRRHRLSNEMRSMTLDDSR</sequence>
<feature type="compositionally biased region" description="Low complexity" evidence="1">
    <location>
        <begin position="41"/>
        <end position="51"/>
    </location>
</feature>
<reference evidence="2" key="1">
    <citation type="submission" date="2007-07" db="EMBL/GenBank/DDBJ databases">
        <title>PCAP assembly of the Caenorhabditis remanei genome.</title>
        <authorList>
            <consortium name="The Caenorhabditis remanei Sequencing Consortium"/>
            <person name="Wilson R.K."/>
        </authorList>
    </citation>
    <scope>NUCLEOTIDE SEQUENCE [LARGE SCALE GENOMIC DNA]</scope>
    <source>
        <strain evidence="2">PB4641</strain>
    </source>
</reference>
<proteinExistence type="predicted"/>
<gene>
    <name evidence="2" type="ORF">CRE_20964</name>
</gene>
<keyword evidence="3" id="KW-1185">Reference proteome</keyword>
<dbReference type="HOGENOM" id="CLU_187890_0_0_1"/>
<dbReference type="InParanoid" id="E3NFQ1"/>
<feature type="region of interest" description="Disordered" evidence="1">
    <location>
        <begin position="30"/>
        <end position="91"/>
    </location>
</feature>
<organism evidence="3">
    <name type="scientific">Caenorhabditis remanei</name>
    <name type="common">Caenorhabditis vulgaris</name>
    <dbReference type="NCBI Taxonomy" id="31234"/>
    <lineage>
        <taxon>Eukaryota</taxon>
        <taxon>Metazoa</taxon>
        <taxon>Ecdysozoa</taxon>
        <taxon>Nematoda</taxon>
        <taxon>Chromadorea</taxon>
        <taxon>Rhabditida</taxon>
        <taxon>Rhabditina</taxon>
        <taxon>Rhabditomorpha</taxon>
        <taxon>Rhabditoidea</taxon>
        <taxon>Rhabditidae</taxon>
        <taxon>Peloderinae</taxon>
        <taxon>Caenorhabditis</taxon>
    </lineage>
</organism>
<evidence type="ECO:0000313" key="2">
    <source>
        <dbReference type="EMBL" id="EFO96484.1"/>
    </source>
</evidence>
<dbReference type="STRING" id="31234.E3NFQ1"/>
<protein>
    <submittedName>
        <fullName evidence="2">Uncharacterized protein</fullName>
    </submittedName>
</protein>
<dbReference type="Proteomes" id="UP000008281">
    <property type="component" value="Unassembled WGS sequence"/>
</dbReference>
<evidence type="ECO:0000313" key="3">
    <source>
        <dbReference type="Proteomes" id="UP000008281"/>
    </source>
</evidence>
<name>E3NFQ1_CAERE</name>